<keyword evidence="3" id="KW-0119">Carbohydrate metabolism</keyword>
<evidence type="ECO:0000256" key="1">
    <source>
        <dbReference type="ARBA" id="ARBA00006206"/>
    </source>
</evidence>
<evidence type="ECO:0000313" key="5">
    <source>
        <dbReference type="Proteomes" id="UP000799438"/>
    </source>
</evidence>
<dbReference type="FunFam" id="2.70.98.10:FF:000015">
    <property type="entry name" value="Aldose 1-epimerase, putative"/>
    <property type="match status" value="1"/>
</dbReference>
<dbReference type="EMBL" id="ML995479">
    <property type="protein sequence ID" value="KAF2144733.1"/>
    <property type="molecule type" value="Genomic_DNA"/>
</dbReference>
<dbReference type="SUPFAM" id="SSF74650">
    <property type="entry name" value="Galactose mutarotase-like"/>
    <property type="match status" value="1"/>
</dbReference>
<dbReference type="GO" id="GO:0004034">
    <property type="term" value="F:aldose 1-epimerase activity"/>
    <property type="evidence" value="ECO:0007669"/>
    <property type="project" value="TreeGrafter"/>
</dbReference>
<dbReference type="RefSeq" id="XP_033400445.1">
    <property type="nucleotide sequence ID" value="XM_033543991.1"/>
</dbReference>
<dbReference type="GO" id="GO:0033499">
    <property type="term" value="P:galactose catabolic process via UDP-galactose, Leloir pathway"/>
    <property type="evidence" value="ECO:0007669"/>
    <property type="project" value="TreeGrafter"/>
</dbReference>
<dbReference type="GO" id="GO:0030246">
    <property type="term" value="F:carbohydrate binding"/>
    <property type="evidence" value="ECO:0007669"/>
    <property type="project" value="InterPro"/>
</dbReference>
<proteinExistence type="inferred from homology"/>
<keyword evidence="5" id="KW-1185">Reference proteome</keyword>
<dbReference type="GeneID" id="54301488"/>
<dbReference type="InterPro" id="IPR011013">
    <property type="entry name" value="Gal_mutarotase_sf_dom"/>
</dbReference>
<dbReference type="AlphaFoldDB" id="A0A6A6BMU8"/>
<dbReference type="PANTHER" id="PTHR10091:SF0">
    <property type="entry name" value="GALACTOSE MUTAROTASE"/>
    <property type="match status" value="1"/>
</dbReference>
<sequence>MAKTESNFSFLPLGAIIQEFAVNGQNIVQGFNTAEQYKQYNKPFFGETIGRVANRISGAKINSLNGTSYKLAANNGPNSLHGGDAGWGKREFQGPTPLNRNGKEAVLFKYLSPDGEGGYPGAVELRIWYTAYTEKVEGVEHTVLDMEYEAELVGDDNVQETIIGLTNHSYFNLSGAPTIAGTEVTLSTDYHLPVDDTAIPTGAIEPYPGVTAKLPFTLGEKEPAIDHCFIMNPEFLDVPVDTRPLPMQKLAAFYHPDSKIHLEIHSTEPAFQFYTGNFLDVPEVDGIPARGRRSGFCVEPSRFVNAANVEDWRGQVLLKRGQKYGSRIIYRGWAA</sequence>
<dbReference type="Pfam" id="PF01263">
    <property type="entry name" value="Aldose_epim"/>
    <property type="match status" value="1"/>
</dbReference>
<dbReference type="OrthoDB" id="274691at2759"/>
<organism evidence="4 5">
    <name type="scientific">Aplosporella prunicola CBS 121167</name>
    <dbReference type="NCBI Taxonomy" id="1176127"/>
    <lineage>
        <taxon>Eukaryota</taxon>
        <taxon>Fungi</taxon>
        <taxon>Dikarya</taxon>
        <taxon>Ascomycota</taxon>
        <taxon>Pezizomycotina</taxon>
        <taxon>Dothideomycetes</taxon>
        <taxon>Dothideomycetes incertae sedis</taxon>
        <taxon>Botryosphaeriales</taxon>
        <taxon>Aplosporellaceae</taxon>
        <taxon>Aplosporella</taxon>
    </lineage>
</organism>
<dbReference type="InterPro" id="IPR047215">
    <property type="entry name" value="Galactose_mutarotase-like"/>
</dbReference>
<evidence type="ECO:0000256" key="2">
    <source>
        <dbReference type="ARBA" id="ARBA00023235"/>
    </source>
</evidence>
<dbReference type="InterPro" id="IPR008183">
    <property type="entry name" value="Aldose_1/G6P_1-epimerase"/>
</dbReference>
<keyword evidence="2" id="KW-0413">Isomerase</keyword>
<evidence type="ECO:0008006" key="6">
    <source>
        <dbReference type="Google" id="ProtNLM"/>
    </source>
</evidence>
<dbReference type="Gene3D" id="2.70.98.10">
    <property type="match status" value="1"/>
</dbReference>
<protein>
    <recommendedName>
        <fullName evidence="6">Aldose 1-epimerase</fullName>
    </recommendedName>
</protein>
<dbReference type="PANTHER" id="PTHR10091">
    <property type="entry name" value="ALDOSE-1-EPIMERASE"/>
    <property type="match status" value="1"/>
</dbReference>
<gene>
    <name evidence="4" type="ORF">K452DRAFT_316665</name>
</gene>
<name>A0A6A6BMU8_9PEZI</name>
<reference evidence="4" key="1">
    <citation type="journal article" date="2020" name="Stud. Mycol.">
        <title>101 Dothideomycetes genomes: a test case for predicting lifestyles and emergence of pathogens.</title>
        <authorList>
            <person name="Haridas S."/>
            <person name="Albert R."/>
            <person name="Binder M."/>
            <person name="Bloem J."/>
            <person name="Labutti K."/>
            <person name="Salamov A."/>
            <person name="Andreopoulos B."/>
            <person name="Baker S."/>
            <person name="Barry K."/>
            <person name="Bills G."/>
            <person name="Bluhm B."/>
            <person name="Cannon C."/>
            <person name="Castanera R."/>
            <person name="Culley D."/>
            <person name="Daum C."/>
            <person name="Ezra D."/>
            <person name="Gonzalez J."/>
            <person name="Henrissat B."/>
            <person name="Kuo A."/>
            <person name="Liang C."/>
            <person name="Lipzen A."/>
            <person name="Lutzoni F."/>
            <person name="Magnuson J."/>
            <person name="Mondo S."/>
            <person name="Nolan M."/>
            <person name="Ohm R."/>
            <person name="Pangilinan J."/>
            <person name="Park H.-J."/>
            <person name="Ramirez L."/>
            <person name="Alfaro M."/>
            <person name="Sun H."/>
            <person name="Tritt A."/>
            <person name="Yoshinaga Y."/>
            <person name="Zwiers L.-H."/>
            <person name="Turgeon B."/>
            <person name="Goodwin S."/>
            <person name="Spatafora J."/>
            <person name="Crous P."/>
            <person name="Grigoriev I."/>
        </authorList>
    </citation>
    <scope>NUCLEOTIDE SEQUENCE</scope>
    <source>
        <strain evidence="4">CBS 121167</strain>
    </source>
</reference>
<evidence type="ECO:0000313" key="4">
    <source>
        <dbReference type="EMBL" id="KAF2144733.1"/>
    </source>
</evidence>
<evidence type="ECO:0000256" key="3">
    <source>
        <dbReference type="ARBA" id="ARBA00023277"/>
    </source>
</evidence>
<dbReference type="CDD" id="cd09019">
    <property type="entry name" value="galactose_mutarotase_like"/>
    <property type="match status" value="1"/>
</dbReference>
<accession>A0A6A6BMU8</accession>
<dbReference type="GO" id="GO:0006006">
    <property type="term" value="P:glucose metabolic process"/>
    <property type="evidence" value="ECO:0007669"/>
    <property type="project" value="TreeGrafter"/>
</dbReference>
<comment type="similarity">
    <text evidence="1">Belongs to the aldose epimerase family.</text>
</comment>
<dbReference type="InterPro" id="IPR014718">
    <property type="entry name" value="GH-type_carb-bd"/>
</dbReference>
<dbReference type="Proteomes" id="UP000799438">
    <property type="component" value="Unassembled WGS sequence"/>
</dbReference>